<feature type="region of interest" description="Disordered" evidence="1">
    <location>
        <begin position="277"/>
        <end position="311"/>
    </location>
</feature>
<gene>
    <name evidence="2" type="ORF">CTheo_645</name>
</gene>
<protein>
    <submittedName>
        <fullName evidence="2">Cyclin</fullName>
    </submittedName>
</protein>
<dbReference type="AlphaFoldDB" id="A0A5N5QWA7"/>
<dbReference type="Proteomes" id="UP000383932">
    <property type="component" value="Unassembled WGS sequence"/>
</dbReference>
<dbReference type="InterPro" id="IPR036915">
    <property type="entry name" value="Cyclin-like_sf"/>
</dbReference>
<feature type="compositionally biased region" description="Low complexity" evidence="1">
    <location>
        <begin position="283"/>
        <end position="304"/>
    </location>
</feature>
<dbReference type="CDD" id="cd20546">
    <property type="entry name" value="CYCLIN_SpCG1C_ScCTK2-like_rpt2"/>
    <property type="match status" value="1"/>
</dbReference>
<dbReference type="EMBL" id="SSOP01000005">
    <property type="protein sequence ID" value="KAB5595881.1"/>
    <property type="molecule type" value="Genomic_DNA"/>
</dbReference>
<accession>A0A5N5QWA7</accession>
<dbReference type="OrthoDB" id="25002at2759"/>
<sequence length="375" mass="41366">MSSQASPAQTPPPAVVRIKRHLPYFSIEEVTKLTEKTRGNASEARGERARQQACTFIDAVGVRSGLLLLVIVRGSVTDVTMACLYVSTKLHDTLKKPRDILMASYCIRFPELAAKSKTGTDVDIDPVTLEGDRHRLIAIERLILETICFNFRVRLPFAYVIKICREFHASKELAKLAWRLSIDSNRTLASLQYPPHTIALGCIYLAALLMSADPNGPATSPTHDSRESSFRGDDPSMIVAMLTHPGDWEAKFYSRVEHLEDIAHALLDLLLSNPSTTSLHANTSPTTPSSPSQQQSQATPTTSTVPANYSTSQLTRLKIQLREQEQQEQRDRIPVRVRVRSAVDMDAVMSGLNGLAGVSDSNEGTVRFLFGLPGE</sequence>
<name>A0A5N5QWA7_9AGAM</name>
<dbReference type="SUPFAM" id="SSF47954">
    <property type="entry name" value="Cyclin-like"/>
    <property type="match status" value="2"/>
</dbReference>
<dbReference type="InterPro" id="IPR043198">
    <property type="entry name" value="Cyclin/Ssn8"/>
</dbReference>
<evidence type="ECO:0000313" key="3">
    <source>
        <dbReference type="Proteomes" id="UP000383932"/>
    </source>
</evidence>
<dbReference type="GO" id="GO:0006357">
    <property type="term" value="P:regulation of transcription by RNA polymerase II"/>
    <property type="evidence" value="ECO:0007669"/>
    <property type="project" value="InterPro"/>
</dbReference>
<reference evidence="2 3" key="1">
    <citation type="journal article" date="2019" name="Fungal Biol. Biotechnol.">
        <title>Draft genome sequence of fastidious pathogen Ceratobasidium theobromae, which causes vascular-streak dieback in Theobroma cacao.</title>
        <authorList>
            <person name="Ali S.S."/>
            <person name="Asman A."/>
            <person name="Shao J."/>
            <person name="Firmansyah A.P."/>
            <person name="Susilo A.W."/>
            <person name="Rosmana A."/>
            <person name="McMahon P."/>
            <person name="Junaid M."/>
            <person name="Guest D."/>
            <person name="Kheng T.Y."/>
            <person name="Meinhardt L.W."/>
            <person name="Bailey B.A."/>
        </authorList>
    </citation>
    <scope>NUCLEOTIDE SEQUENCE [LARGE SCALE GENOMIC DNA]</scope>
    <source>
        <strain evidence="2 3">CT2</strain>
    </source>
</reference>
<organism evidence="2 3">
    <name type="scientific">Ceratobasidium theobromae</name>
    <dbReference type="NCBI Taxonomy" id="1582974"/>
    <lineage>
        <taxon>Eukaryota</taxon>
        <taxon>Fungi</taxon>
        <taxon>Dikarya</taxon>
        <taxon>Basidiomycota</taxon>
        <taxon>Agaricomycotina</taxon>
        <taxon>Agaricomycetes</taxon>
        <taxon>Cantharellales</taxon>
        <taxon>Ceratobasidiaceae</taxon>
        <taxon>Ceratobasidium</taxon>
    </lineage>
</organism>
<dbReference type="GO" id="GO:0016538">
    <property type="term" value="F:cyclin-dependent protein serine/threonine kinase regulator activity"/>
    <property type="evidence" value="ECO:0007669"/>
    <property type="project" value="InterPro"/>
</dbReference>
<keyword evidence="3" id="KW-1185">Reference proteome</keyword>
<proteinExistence type="predicted"/>
<comment type="caution">
    <text evidence="2">The sequence shown here is derived from an EMBL/GenBank/DDBJ whole genome shotgun (WGS) entry which is preliminary data.</text>
</comment>
<dbReference type="PANTHER" id="PTHR10026">
    <property type="entry name" value="CYCLIN"/>
    <property type="match status" value="1"/>
</dbReference>
<dbReference type="Gene3D" id="1.10.472.10">
    <property type="entry name" value="Cyclin-like"/>
    <property type="match status" value="2"/>
</dbReference>
<evidence type="ECO:0000313" key="2">
    <source>
        <dbReference type="EMBL" id="KAB5595881.1"/>
    </source>
</evidence>
<evidence type="ECO:0000256" key="1">
    <source>
        <dbReference type="SAM" id="MobiDB-lite"/>
    </source>
</evidence>